<dbReference type="Pfam" id="PF17681">
    <property type="entry name" value="GCP_N_terminal"/>
    <property type="match status" value="1"/>
</dbReference>
<keyword evidence="5 6" id="KW-0206">Cytoskeleton</keyword>
<dbReference type="InterPro" id="IPR040457">
    <property type="entry name" value="GCP_C"/>
</dbReference>
<feature type="domain" description="Gamma tubulin complex component protein N-terminal" evidence="9">
    <location>
        <begin position="97"/>
        <end position="398"/>
    </location>
</feature>
<dbReference type="InterPro" id="IPR041470">
    <property type="entry name" value="GCP_N"/>
</dbReference>
<dbReference type="GO" id="GO:0051011">
    <property type="term" value="F:microtubule minus-end binding"/>
    <property type="evidence" value="ECO:0007669"/>
    <property type="project" value="TreeGrafter"/>
</dbReference>
<evidence type="ECO:0000256" key="3">
    <source>
        <dbReference type="ARBA" id="ARBA00022490"/>
    </source>
</evidence>
<evidence type="ECO:0000256" key="5">
    <source>
        <dbReference type="ARBA" id="ARBA00023212"/>
    </source>
</evidence>
<evidence type="ECO:0000256" key="4">
    <source>
        <dbReference type="ARBA" id="ARBA00022701"/>
    </source>
</evidence>
<evidence type="ECO:0000256" key="2">
    <source>
        <dbReference type="ARBA" id="ARBA00010337"/>
    </source>
</evidence>
<dbReference type="GO" id="GO:0044732">
    <property type="term" value="C:mitotic spindle pole body"/>
    <property type="evidence" value="ECO:0007669"/>
    <property type="project" value="TreeGrafter"/>
</dbReference>
<dbReference type="InterPro" id="IPR007259">
    <property type="entry name" value="GCP"/>
</dbReference>
<dbReference type="PANTHER" id="PTHR19302:SF27">
    <property type="entry name" value="GAMMA-TUBULIN COMPLEX COMPONENT 4"/>
    <property type="match status" value="1"/>
</dbReference>
<dbReference type="STRING" id="357750.A0A2S6CB28"/>
<dbReference type="GO" id="GO:0051321">
    <property type="term" value="P:meiotic cell cycle"/>
    <property type="evidence" value="ECO:0007669"/>
    <property type="project" value="TreeGrafter"/>
</dbReference>
<dbReference type="EMBL" id="PNEN01000504">
    <property type="protein sequence ID" value="PPJ56930.1"/>
    <property type="molecule type" value="Genomic_DNA"/>
</dbReference>
<keyword evidence="4 6" id="KW-0493">Microtubule</keyword>
<dbReference type="GO" id="GO:0051225">
    <property type="term" value="P:spindle assembly"/>
    <property type="evidence" value="ECO:0007669"/>
    <property type="project" value="TreeGrafter"/>
</dbReference>
<comment type="subcellular location">
    <subcellularLocation>
        <location evidence="1 6">Cytoplasm</location>
        <location evidence="1 6">Cytoskeleton</location>
        <location evidence="1 6">Microtubule organizing center</location>
    </subcellularLocation>
</comment>
<evidence type="ECO:0000259" key="9">
    <source>
        <dbReference type="Pfam" id="PF17681"/>
    </source>
</evidence>
<protein>
    <recommendedName>
        <fullName evidence="6">Spindle pole body component</fullName>
    </recommendedName>
</protein>
<dbReference type="AlphaFoldDB" id="A0A2S6CB28"/>
<dbReference type="OrthoDB" id="78652at2759"/>
<feature type="region of interest" description="Disordered" evidence="7">
    <location>
        <begin position="648"/>
        <end position="667"/>
    </location>
</feature>
<accession>A0A2S6CB28</accession>
<dbReference type="Gene3D" id="1.20.120.1900">
    <property type="entry name" value="Gamma-tubulin complex, C-terminal domain"/>
    <property type="match status" value="1"/>
</dbReference>
<reference evidence="11" key="1">
    <citation type="journal article" date="2017" name="bioRxiv">
        <title>Conservation of a gene cluster reveals novel cercosporin biosynthetic mechanisms and extends production to the genus Colletotrichum.</title>
        <authorList>
            <person name="de Jonge R."/>
            <person name="Ebert M.K."/>
            <person name="Huitt-Roehl C.R."/>
            <person name="Pal P."/>
            <person name="Suttle J.C."/>
            <person name="Spanner R.E."/>
            <person name="Neubauer J.D."/>
            <person name="Jurick W.M.II."/>
            <person name="Stott K.A."/>
            <person name="Secor G.A."/>
            <person name="Thomma B.P.H.J."/>
            <person name="Van de Peer Y."/>
            <person name="Townsend C.A."/>
            <person name="Bolton M.D."/>
        </authorList>
    </citation>
    <scope>NUCLEOTIDE SEQUENCE [LARGE SCALE GENOMIC DNA]</scope>
    <source>
        <strain evidence="11">CBS538.71</strain>
    </source>
</reference>
<evidence type="ECO:0000259" key="8">
    <source>
        <dbReference type="Pfam" id="PF04130"/>
    </source>
</evidence>
<comment type="similarity">
    <text evidence="2 6">Belongs to the TUBGCP family.</text>
</comment>
<dbReference type="PANTHER" id="PTHR19302">
    <property type="entry name" value="GAMMA TUBULIN COMPLEX PROTEIN"/>
    <property type="match status" value="1"/>
</dbReference>
<keyword evidence="3 6" id="KW-0963">Cytoplasm</keyword>
<dbReference type="Pfam" id="PF04130">
    <property type="entry name" value="GCP_C_terminal"/>
    <property type="match status" value="1"/>
</dbReference>
<feature type="domain" description="Gamma tubulin complex component C-terminal" evidence="8">
    <location>
        <begin position="408"/>
        <end position="806"/>
    </location>
</feature>
<dbReference type="GO" id="GO:0043015">
    <property type="term" value="F:gamma-tubulin binding"/>
    <property type="evidence" value="ECO:0007669"/>
    <property type="project" value="InterPro"/>
</dbReference>
<dbReference type="GO" id="GO:0000930">
    <property type="term" value="C:gamma-tubulin complex"/>
    <property type="evidence" value="ECO:0007669"/>
    <property type="project" value="UniProtKB-ARBA"/>
</dbReference>
<evidence type="ECO:0000313" key="11">
    <source>
        <dbReference type="Proteomes" id="UP000237631"/>
    </source>
</evidence>
<organism evidence="10 11">
    <name type="scientific">Cercospora berteroae</name>
    <dbReference type="NCBI Taxonomy" id="357750"/>
    <lineage>
        <taxon>Eukaryota</taxon>
        <taxon>Fungi</taxon>
        <taxon>Dikarya</taxon>
        <taxon>Ascomycota</taxon>
        <taxon>Pezizomycotina</taxon>
        <taxon>Dothideomycetes</taxon>
        <taxon>Dothideomycetidae</taxon>
        <taxon>Mycosphaerellales</taxon>
        <taxon>Mycosphaerellaceae</taxon>
        <taxon>Cercospora</taxon>
    </lineage>
</organism>
<dbReference type="GO" id="GO:0007020">
    <property type="term" value="P:microtubule nucleation"/>
    <property type="evidence" value="ECO:0007669"/>
    <property type="project" value="InterPro"/>
</dbReference>
<evidence type="ECO:0000256" key="6">
    <source>
        <dbReference type="RuleBase" id="RU363050"/>
    </source>
</evidence>
<dbReference type="Proteomes" id="UP000237631">
    <property type="component" value="Unassembled WGS sequence"/>
</dbReference>
<keyword evidence="11" id="KW-1185">Reference proteome</keyword>
<sequence>MPAGVRHHSPANHAFAADLQDAQISPASVVNARGSAHARRCGWIWSFQVAISWHRPAVFSPFGVWDHWATNCQRRDQVAPTPERDRQQPPQNTRNMLHEVLLALSGHPSPLFNSTTNAAKDDFPLLSPPEAALLKSIGTLSELHRKLKRHLELIASTHESVICRAVAASIQQTHLGRFQKHILQVEEKILKKDASLVGAYEIVPLASVVAEFDDWHRVMNWYWQVACFMLDPNGKNSKCNSARLIDKLRFSMQTGYPEVESAATELTRVAETSWLRQLTSWIVHGKLPAYGAKDFFIKIEGLEEPKYLKEKTLLPAFVTPGTAASILFIGKSLHQVAHHRRLSHKTSSSSISSISDNELATAHLSQLSSLMLPLMPAQFSRAIAEIRQSLSRNVLQRLLPLNETTRVLNCLQRFFLLGQGEFASALIAEAEERVKARQQSMGRLLAQDPVKALQGLSIKDAELSQTLRQVWRTLIAREEHAEDEVLDFGQANVSLINPRATTSRPSTADGLEGEVPQLSPVSFNTLLFPNPTELNLRITPPMDLFLSSRDIETYSSISSYLLAIRRGHQRLSELWRQSSVRRVLHSSRVQHAAYRERETERAAASRSVWATCSAAMLLLSETSAFFEGEVVKGSCDYFKQWVEQSATNPRSSTRGIDSAPRDELTQRDPETLALGHRLFLASLIYALLLTDLSYTKEIRSMLGNVDNLVAYFARLLGIQQKADGEEEATGEISPHLIDEEQKISSELERARDRVDMDVKTVINRLRQLDQERVGSARYLDFKAAQRGDFEIWKGGGVDRLLMKLEFGRMMDDYAIARGDTF</sequence>
<dbReference type="InterPro" id="IPR042241">
    <property type="entry name" value="GCP_C_sf"/>
</dbReference>
<evidence type="ECO:0000313" key="10">
    <source>
        <dbReference type="EMBL" id="PPJ56930.1"/>
    </source>
</evidence>
<evidence type="ECO:0000256" key="7">
    <source>
        <dbReference type="SAM" id="MobiDB-lite"/>
    </source>
</evidence>
<dbReference type="GO" id="GO:0000278">
    <property type="term" value="P:mitotic cell cycle"/>
    <property type="evidence" value="ECO:0007669"/>
    <property type="project" value="TreeGrafter"/>
</dbReference>
<comment type="caution">
    <text evidence="10">The sequence shown here is derived from an EMBL/GenBank/DDBJ whole genome shotgun (WGS) entry which is preliminary data.</text>
</comment>
<name>A0A2S6CB28_9PEZI</name>
<dbReference type="GO" id="GO:0000922">
    <property type="term" value="C:spindle pole"/>
    <property type="evidence" value="ECO:0007669"/>
    <property type="project" value="InterPro"/>
</dbReference>
<evidence type="ECO:0000256" key="1">
    <source>
        <dbReference type="ARBA" id="ARBA00004267"/>
    </source>
</evidence>
<dbReference type="GO" id="GO:0005874">
    <property type="term" value="C:microtubule"/>
    <property type="evidence" value="ECO:0007669"/>
    <property type="project" value="UniProtKB-KW"/>
</dbReference>
<dbReference type="GO" id="GO:0031122">
    <property type="term" value="P:cytoplasmic microtubule organization"/>
    <property type="evidence" value="ECO:0007669"/>
    <property type="project" value="TreeGrafter"/>
</dbReference>
<proteinExistence type="inferred from homology"/>
<gene>
    <name evidence="10" type="ORF">CBER1_02269</name>
</gene>